<name>A0A8K0D8P3_IGNLU</name>
<reference evidence="2" key="1">
    <citation type="submission" date="2019-08" db="EMBL/GenBank/DDBJ databases">
        <title>The genome of the North American firefly Photinus pyralis.</title>
        <authorList>
            <consortium name="Photinus pyralis genome working group"/>
            <person name="Fallon T.R."/>
            <person name="Sander Lower S.E."/>
            <person name="Weng J.-K."/>
        </authorList>
    </citation>
    <scope>NUCLEOTIDE SEQUENCE</scope>
    <source>
        <strain evidence="2">TRF0915ILg1</strain>
        <tissue evidence="2">Whole body</tissue>
    </source>
</reference>
<evidence type="ECO:0000313" key="3">
    <source>
        <dbReference type="Proteomes" id="UP000801492"/>
    </source>
</evidence>
<gene>
    <name evidence="2" type="ORF">ILUMI_07803</name>
</gene>
<dbReference type="AlphaFoldDB" id="A0A8K0D8P3"/>
<evidence type="ECO:0000313" key="2">
    <source>
        <dbReference type="EMBL" id="KAF2898372.1"/>
    </source>
</evidence>
<feature type="compositionally biased region" description="Acidic residues" evidence="1">
    <location>
        <begin position="38"/>
        <end position="50"/>
    </location>
</feature>
<comment type="caution">
    <text evidence="2">The sequence shown here is derived from an EMBL/GenBank/DDBJ whole genome shotgun (WGS) entry which is preliminary data.</text>
</comment>
<evidence type="ECO:0000256" key="1">
    <source>
        <dbReference type="SAM" id="MobiDB-lite"/>
    </source>
</evidence>
<protein>
    <submittedName>
        <fullName evidence="2">Uncharacterized protein</fullName>
    </submittedName>
</protein>
<dbReference type="Proteomes" id="UP000801492">
    <property type="component" value="Unassembled WGS sequence"/>
</dbReference>
<dbReference type="OrthoDB" id="6776127at2759"/>
<keyword evidence="3" id="KW-1185">Reference proteome</keyword>
<organism evidence="2 3">
    <name type="scientific">Ignelater luminosus</name>
    <name type="common">Cucubano</name>
    <name type="synonym">Pyrophorus luminosus</name>
    <dbReference type="NCBI Taxonomy" id="2038154"/>
    <lineage>
        <taxon>Eukaryota</taxon>
        <taxon>Metazoa</taxon>
        <taxon>Ecdysozoa</taxon>
        <taxon>Arthropoda</taxon>
        <taxon>Hexapoda</taxon>
        <taxon>Insecta</taxon>
        <taxon>Pterygota</taxon>
        <taxon>Neoptera</taxon>
        <taxon>Endopterygota</taxon>
        <taxon>Coleoptera</taxon>
        <taxon>Polyphaga</taxon>
        <taxon>Elateriformia</taxon>
        <taxon>Elateroidea</taxon>
        <taxon>Elateridae</taxon>
        <taxon>Agrypninae</taxon>
        <taxon>Pyrophorini</taxon>
        <taxon>Ignelater</taxon>
    </lineage>
</organism>
<feature type="region of interest" description="Disordered" evidence="1">
    <location>
        <begin position="1"/>
        <end position="88"/>
    </location>
</feature>
<accession>A0A8K0D8P3</accession>
<proteinExistence type="predicted"/>
<sequence length="122" mass="14517">MNYKSVLANTNDNEDECAKDANNEDVNDNVDPFHASSDEDPENVLSENEEFTYNIQRNRKKRKHPELWKQNSRKQKRNSGQKYINYKNKEVRERKSSEPCNNCVYKCLNSNDREGRDKWITL</sequence>
<dbReference type="EMBL" id="VTPC01003544">
    <property type="protein sequence ID" value="KAF2898372.1"/>
    <property type="molecule type" value="Genomic_DNA"/>
</dbReference>